<evidence type="ECO:0000313" key="3">
    <source>
        <dbReference type="Proteomes" id="UP000289738"/>
    </source>
</evidence>
<evidence type="ECO:0000313" key="2">
    <source>
        <dbReference type="EMBL" id="RYR66323.1"/>
    </source>
</evidence>
<feature type="region of interest" description="Disordered" evidence="1">
    <location>
        <begin position="135"/>
        <end position="162"/>
    </location>
</feature>
<proteinExistence type="predicted"/>
<comment type="caution">
    <text evidence="2">The sequence shown here is derived from an EMBL/GenBank/DDBJ whole genome shotgun (WGS) entry which is preliminary data.</text>
</comment>
<keyword evidence="3" id="KW-1185">Reference proteome</keyword>
<protein>
    <submittedName>
        <fullName evidence="2">Uncharacterized protein</fullName>
    </submittedName>
</protein>
<dbReference type="Proteomes" id="UP000289738">
    <property type="component" value="Chromosome A03"/>
</dbReference>
<reference evidence="2 3" key="1">
    <citation type="submission" date="2019-01" db="EMBL/GenBank/DDBJ databases">
        <title>Sequencing of cultivated peanut Arachis hypogaea provides insights into genome evolution and oil improvement.</title>
        <authorList>
            <person name="Chen X."/>
        </authorList>
    </citation>
    <scope>NUCLEOTIDE SEQUENCE [LARGE SCALE GENOMIC DNA]</scope>
    <source>
        <strain evidence="3">cv. Fuhuasheng</strain>
        <tissue evidence="2">Leaves</tissue>
    </source>
</reference>
<accession>A0A445DT32</accession>
<gene>
    <name evidence="2" type="ORF">Ahy_A03g012311</name>
</gene>
<dbReference type="EMBL" id="SDMP01000003">
    <property type="protein sequence ID" value="RYR66323.1"/>
    <property type="molecule type" value="Genomic_DNA"/>
</dbReference>
<feature type="compositionally biased region" description="Acidic residues" evidence="1">
    <location>
        <begin position="191"/>
        <end position="200"/>
    </location>
</feature>
<feature type="region of interest" description="Disordered" evidence="1">
    <location>
        <begin position="191"/>
        <end position="231"/>
    </location>
</feature>
<sequence length="296" mass="33617">MTELSQHTLLQITLPQQRHKMNSLRHSGKLRTICKCPRQYQVQQETHFEPLKIFPFLRKNSNYSSLTSSLFTFFINPLPLSLPSSLQEELINDEFIYVPLESQTQQTSDKDSPPKQQEEPEFGFAALWNHNTNSAKKQQCSNRKKNCPPEPQKQVVEISSLRKTEPKPALSLTSFVIEELLKDDYFYEISDDDSPVEEEQQPSQKEDDMPSFSFGISLPASQPTHPSEPPVSQLEILVEMVVDAGVTTPLKFAETTTSEPPLPAAAVLKTSEKNKNLKGVNRKVLSLDDTCKKDKR</sequence>
<organism evidence="2 3">
    <name type="scientific">Arachis hypogaea</name>
    <name type="common">Peanut</name>
    <dbReference type="NCBI Taxonomy" id="3818"/>
    <lineage>
        <taxon>Eukaryota</taxon>
        <taxon>Viridiplantae</taxon>
        <taxon>Streptophyta</taxon>
        <taxon>Embryophyta</taxon>
        <taxon>Tracheophyta</taxon>
        <taxon>Spermatophyta</taxon>
        <taxon>Magnoliopsida</taxon>
        <taxon>eudicotyledons</taxon>
        <taxon>Gunneridae</taxon>
        <taxon>Pentapetalae</taxon>
        <taxon>rosids</taxon>
        <taxon>fabids</taxon>
        <taxon>Fabales</taxon>
        <taxon>Fabaceae</taxon>
        <taxon>Papilionoideae</taxon>
        <taxon>50 kb inversion clade</taxon>
        <taxon>dalbergioids sensu lato</taxon>
        <taxon>Dalbergieae</taxon>
        <taxon>Pterocarpus clade</taxon>
        <taxon>Arachis</taxon>
    </lineage>
</organism>
<name>A0A445DT32_ARAHY</name>
<dbReference type="AlphaFoldDB" id="A0A445DT32"/>
<evidence type="ECO:0000256" key="1">
    <source>
        <dbReference type="SAM" id="MobiDB-lite"/>
    </source>
</evidence>